<dbReference type="CDD" id="cd02440">
    <property type="entry name" value="AdoMet_MTases"/>
    <property type="match status" value="1"/>
</dbReference>
<reference evidence="8" key="1">
    <citation type="submission" date="2019-05" db="EMBL/GenBank/DDBJ databases">
        <title>Complete genome sequencing of Dialister sp. strain 5BBH33.</title>
        <authorList>
            <person name="Sakamoto M."/>
            <person name="Murakami T."/>
            <person name="Mori H."/>
        </authorList>
    </citation>
    <scope>NUCLEOTIDE SEQUENCE [LARGE SCALE GENOMIC DNA]</scope>
    <source>
        <strain evidence="8">5BBH33</strain>
    </source>
</reference>
<proteinExistence type="predicted"/>
<dbReference type="SUPFAM" id="SSF53335">
    <property type="entry name" value="S-adenosyl-L-methionine-dependent methyltransferases"/>
    <property type="match status" value="1"/>
</dbReference>
<dbReference type="GeneID" id="92715981"/>
<evidence type="ECO:0000256" key="1">
    <source>
        <dbReference type="ARBA" id="ARBA00004953"/>
    </source>
</evidence>
<keyword evidence="3" id="KW-0489">Methyltransferase</keyword>
<dbReference type="InterPro" id="IPR014008">
    <property type="entry name" value="Cbl_synth_MTase_CbiT"/>
</dbReference>
<keyword evidence="2" id="KW-0169">Cobalamin biosynthesis</keyword>
<dbReference type="GO" id="GO:0009236">
    <property type="term" value="P:cobalamin biosynthetic process"/>
    <property type="evidence" value="ECO:0007669"/>
    <property type="project" value="UniProtKB-UniPathway"/>
</dbReference>
<evidence type="ECO:0000313" key="8">
    <source>
        <dbReference type="Proteomes" id="UP000320585"/>
    </source>
</evidence>
<dbReference type="KEGG" id="dho:Dia5BBH33_07620"/>
<keyword evidence="4" id="KW-0808">Transferase</keyword>
<dbReference type="PANTHER" id="PTHR43182">
    <property type="entry name" value="COBALT-PRECORRIN-6B C(15)-METHYLTRANSFERASE (DECARBOXYLATING)"/>
    <property type="match status" value="1"/>
</dbReference>
<dbReference type="InterPro" id="IPR029063">
    <property type="entry name" value="SAM-dependent_MTases_sf"/>
</dbReference>
<organism evidence="7 8">
    <name type="scientific">Dialister hominis</name>
    <dbReference type="NCBI Taxonomy" id="2582419"/>
    <lineage>
        <taxon>Bacteria</taxon>
        <taxon>Bacillati</taxon>
        <taxon>Bacillota</taxon>
        <taxon>Negativicutes</taxon>
        <taxon>Veillonellales</taxon>
        <taxon>Veillonellaceae</taxon>
        <taxon>Dialister</taxon>
    </lineage>
</organism>
<dbReference type="EMBL" id="AP019697">
    <property type="protein sequence ID" value="BBK24827.1"/>
    <property type="molecule type" value="Genomic_DNA"/>
</dbReference>
<dbReference type="OrthoDB" id="9780707at2"/>
<evidence type="ECO:0000256" key="3">
    <source>
        <dbReference type="ARBA" id="ARBA00022603"/>
    </source>
</evidence>
<feature type="domain" description="Methyltransferase" evidence="6">
    <location>
        <begin position="34"/>
        <end position="151"/>
    </location>
</feature>
<dbReference type="InterPro" id="IPR025714">
    <property type="entry name" value="Methyltranfer_dom"/>
</dbReference>
<evidence type="ECO:0000259" key="6">
    <source>
        <dbReference type="Pfam" id="PF13847"/>
    </source>
</evidence>
<dbReference type="Gene3D" id="3.40.50.150">
    <property type="entry name" value="Vaccinia Virus protein VP39"/>
    <property type="match status" value="1"/>
</dbReference>
<dbReference type="GO" id="GO:0008276">
    <property type="term" value="F:protein methyltransferase activity"/>
    <property type="evidence" value="ECO:0007669"/>
    <property type="project" value="InterPro"/>
</dbReference>
<keyword evidence="8" id="KW-1185">Reference proteome</keyword>
<accession>A0A8D4UU17</accession>
<keyword evidence="5" id="KW-0949">S-adenosyl-L-methionine</keyword>
<protein>
    <recommendedName>
        <fullName evidence="6">Methyltransferase domain-containing protein</fullName>
    </recommendedName>
</protein>
<evidence type="ECO:0000256" key="4">
    <source>
        <dbReference type="ARBA" id="ARBA00022679"/>
    </source>
</evidence>
<dbReference type="AlphaFoldDB" id="A0A8D4UU17"/>
<evidence type="ECO:0000313" key="7">
    <source>
        <dbReference type="EMBL" id="BBK24827.1"/>
    </source>
</evidence>
<dbReference type="Pfam" id="PF13847">
    <property type="entry name" value="Methyltransf_31"/>
    <property type="match status" value="1"/>
</dbReference>
<sequence length="190" mass="20654">MAAFGIEDSEFIRGKVPMTKAEIRAMVMVKAAIQDNDIVADIGAGTGSLTIEAALCAKSGKVFAIEKNPEGIQLIKQNAEKFGYQNIIAIEGSAPDAMDGLPPLDVIIIGGTSGNMHKILDNAENLLKKGGRIVLTAVTAETTGEVVREFKDRPFKFEGFQMQINRLRKLGRYHLFDPQSPVFIFTATKI</sequence>
<dbReference type="Proteomes" id="UP000320585">
    <property type="component" value="Chromosome"/>
</dbReference>
<dbReference type="NCBIfam" id="TIGR02469">
    <property type="entry name" value="CbiT"/>
    <property type="match status" value="1"/>
</dbReference>
<dbReference type="RefSeq" id="WP_022381633.1">
    <property type="nucleotide sequence ID" value="NZ_AP019697.1"/>
</dbReference>
<comment type="pathway">
    <text evidence="1">Cofactor biosynthesis; adenosylcobalamin biosynthesis.</text>
</comment>
<evidence type="ECO:0000256" key="5">
    <source>
        <dbReference type="ARBA" id="ARBA00022691"/>
    </source>
</evidence>
<name>A0A8D4UU17_9FIRM</name>
<dbReference type="UniPathway" id="UPA00148"/>
<dbReference type="GO" id="GO:0032259">
    <property type="term" value="P:methylation"/>
    <property type="evidence" value="ECO:0007669"/>
    <property type="project" value="UniProtKB-KW"/>
</dbReference>
<evidence type="ECO:0000256" key="2">
    <source>
        <dbReference type="ARBA" id="ARBA00022573"/>
    </source>
</evidence>
<gene>
    <name evidence="7" type="ORF">Dia5BBH33_07620</name>
</gene>
<dbReference type="PANTHER" id="PTHR43182:SF1">
    <property type="entry name" value="COBALT-PRECORRIN-7 C(5)-METHYLTRANSFERASE"/>
    <property type="match status" value="1"/>
</dbReference>
<dbReference type="InterPro" id="IPR050714">
    <property type="entry name" value="Cobalamin_biosynth_MTase"/>
</dbReference>